<dbReference type="EMBL" id="CP118166">
    <property type="protein sequence ID" value="WDI32985.1"/>
    <property type="molecule type" value="Genomic_DNA"/>
</dbReference>
<evidence type="ECO:0000313" key="1">
    <source>
        <dbReference type="EMBL" id="WDI32985.1"/>
    </source>
</evidence>
<proteinExistence type="predicted"/>
<evidence type="ECO:0000313" key="2">
    <source>
        <dbReference type="Proteomes" id="UP001214043"/>
    </source>
</evidence>
<dbReference type="KEGG" id="hfl:PUV54_07215"/>
<keyword evidence="2" id="KW-1185">Reference proteome</keyword>
<dbReference type="AlphaFoldDB" id="A0AAE9ZLM9"/>
<dbReference type="Proteomes" id="UP001214043">
    <property type="component" value="Chromosome"/>
</dbReference>
<evidence type="ECO:0008006" key="3">
    <source>
        <dbReference type="Google" id="ProtNLM"/>
    </source>
</evidence>
<reference evidence="1" key="1">
    <citation type="submission" date="2023-02" db="EMBL/GenBank/DDBJ databases">
        <title>Genome sequence of Hyphococcus flavus.</title>
        <authorList>
            <person name="Rong J.-C."/>
            <person name="Zhao Q."/>
            <person name="Yi M."/>
            <person name="Wu J.-Y."/>
        </authorList>
    </citation>
    <scope>NUCLEOTIDE SEQUENCE</scope>
    <source>
        <strain evidence="1">MCCC 1K03223</strain>
    </source>
</reference>
<protein>
    <recommendedName>
        <fullName evidence="3">DUF4402 domain-containing protein</fullName>
    </recommendedName>
</protein>
<accession>A0AAE9ZLM9</accession>
<gene>
    <name evidence="1" type="ORF">PUV54_07215</name>
</gene>
<dbReference type="RefSeq" id="WP_274494941.1">
    <property type="nucleotide sequence ID" value="NZ_CP118166.1"/>
</dbReference>
<sequence>MAVFSCMRAGAILGIASLVMFAVDARAQTSGNVQFDGLILDVCVLLITGSGTIAPNATYTQLSSEIGGGSRGGATVTTTSTNFNLVVDTPTGFSSMPAGGDANVTYSALFSATGVTILNDVLEGVLSPLGLGLSTVSVGVTADKSAGVFPAGAYQLPVTVRCESS</sequence>
<name>A0AAE9ZLM9_9PROT</name>
<organism evidence="1 2">
    <name type="scientific">Hyphococcus flavus</name>
    <dbReference type="NCBI Taxonomy" id="1866326"/>
    <lineage>
        <taxon>Bacteria</taxon>
        <taxon>Pseudomonadati</taxon>
        <taxon>Pseudomonadota</taxon>
        <taxon>Alphaproteobacteria</taxon>
        <taxon>Parvularculales</taxon>
        <taxon>Parvularculaceae</taxon>
        <taxon>Hyphococcus</taxon>
    </lineage>
</organism>